<dbReference type="EMBL" id="MT141460">
    <property type="protein sequence ID" value="QJA62042.1"/>
    <property type="molecule type" value="Genomic_DNA"/>
</dbReference>
<organism evidence="1">
    <name type="scientific">viral metagenome</name>
    <dbReference type="NCBI Taxonomy" id="1070528"/>
    <lineage>
        <taxon>unclassified sequences</taxon>
        <taxon>metagenomes</taxon>
        <taxon>organismal metagenomes</taxon>
    </lineage>
</organism>
<reference evidence="1" key="1">
    <citation type="submission" date="2020-03" db="EMBL/GenBank/DDBJ databases">
        <title>The deep terrestrial virosphere.</title>
        <authorList>
            <person name="Holmfeldt K."/>
            <person name="Nilsson E."/>
            <person name="Simone D."/>
            <person name="Lopez-Fernandez M."/>
            <person name="Wu X."/>
            <person name="de Brujin I."/>
            <person name="Lundin D."/>
            <person name="Andersson A."/>
            <person name="Bertilsson S."/>
            <person name="Dopson M."/>
        </authorList>
    </citation>
    <scope>NUCLEOTIDE SEQUENCE</scope>
    <source>
        <strain evidence="2">MM415A01884</strain>
        <strain evidence="1">MM415B00831</strain>
    </source>
</reference>
<evidence type="ECO:0000313" key="2">
    <source>
        <dbReference type="EMBL" id="QJA75021.1"/>
    </source>
</evidence>
<name>A0A6M3IZI7_9ZZZZ</name>
<protein>
    <submittedName>
        <fullName evidence="1">Uncharacterized protein</fullName>
    </submittedName>
</protein>
<accession>A0A6M3IZI7</accession>
<sequence>MSIRLLNVADFEMIPDEMFPFLVLTDNLSSWLSWKIKNHSHGFYSHSMWMTRNGIVATQGWMYKEQSIYDFLKGNHRVKLWFSPDWGTLDRARIKRRINERLAETKRALRYDWIGIIGQALGFRKLNLKGRSYCSEESASVLAVVEPFGIEHPTPADLDAWCREHEQMAVYGVYDPSLI</sequence>
<proteinExistence type="predicted"/>
<gene>
    <name evidence="2" type="ORF">MM415A01884_0010</name>
    <name evidence="1" type="ORF">MM415B00831_0018</name>
</gene>
<dbReference type="EMBL" id="MT142135">
    <property type="protein sequence ID" value="QJA75021.1"/>
    <property type="molecule type" value="Genomic_DNA"/>
</dbReference>
<evidence type="ECO:0000313" key="1">
    <source>
        <dbReference type="EMBL" id="QJA62042.1"/>
    </source>
</evidence>
<dbReference type="AlphaFoldDB" id="A0A6M3IZI7"/>